<gene>
    <name evidence="9" type="ORF">K5V21_15030</name>
</gene>
<keyword evidence="2 3" id="KW-0326">Glycosidase</keyword>
<dbReference type="InterPro" id="IPR000421">
    <property type="entry name" value="FA58C"/>
</dbReference>
<keyword evidence="5" id="KW-0472">Membrane</keyword>
<evidence type="ECO:0000313" key="9">
    <source>
        <dbReference type="EMBL" id="MBY0756761.1"/>
    </source>
</evidence>
<evidence type="ECO:0000256" key="1">
    <source>
        <dbReference type="ARBA" id="ARBA00022801"/>
    </source>
</evidence>
<dbReference type="Pfam" id="PF21774">
    <property type="entry name" value="NagJ_C"/>
    <property type="match status" value="1"/>
</dbReference>
<dbReference type="InterPro" id="IPR011496">
    <property type="entry name" value="O-GlcNAcase_cat"/>
</dbReference>
<dbReference type="RefSeq" id="WP_221861979.1">
    <property type="nucleotide sequence ID" value="NZ_JAIKTU010000013.1"/>
</dbReference>
<evidence type="ECO:0000259" key="7">
    <source>
        <dbReference type="PROSITE" id="PS50022"/>
    </source>
</evidence>
<name>A0ABS7L117_CLOSR</name>
<dbReference type="InterPro" id="IPR008979">
    <property type="entry name" value="Galactose-bd-like_sf"/>
</dbReference>
<dbReference type="InterPro" id="IPR029018">
    <property type="entry name" value="Hex-like_dom2"/>
</dbReference>
<dbReference type="SUPFAM" id="SSF140657">
    <property type="entry name" value="Hyaluronidase post-catalytic domain-like"/>
    <property type="match status" value="1"/>
</dbReference>
<feature type="compositionally biased region" description="Basic and acidic residues" evidence="4">
    <location>
        <begin position="1106"/>
        <end position="1137"/>
    </location>
</feature>
<proteinExistence type="inferred from homology"/>
<dbReference type="SUPFAM" id="SSF55545">
    <property type="entry name" value="beta-N-acetylhexosaminidase-like domain"/>
    <property type="match status" value="1"/>
</dbReference>
<comment type="caution">
    <text evidence="9">The sequence shown here is derived from an EMBL/GenBank/DDBJ whole genome shotgun (WGS) entry which is preliminary data.</text>
</comment>
<feature type="region of interest" description="Disordered" evidence="4">
    <location>
        <begin position="1106"/>
        <end position="1152"/>
    </location>
</feature>
<dbReference type="InterPro" id="IPR049019">
    <property type="entry name" value="NagJ-like_helical"/>
</dbReference>
<dbReference type="Gene3D" id="2.60.120.260">
    <property type="entry name" value="Galactose-binding domain-like"/>
    <property type="match status" value="1"/>
</dbReference>
<keyword evidence="5" id="KW-1133">Transmembrane helix</keyword>
<organism evidence="9 10">
    <name type="scientific">Clostridium sardiniense</name>
    <name type="common">Clostridium absonum</name>
    <dbReference type="NCBI Taxonomy" id="29369"/>
    <lineage>
        <taxon>Bacteria</taxon>
        <taxon>Bacillati</taxon>
        <taxon>Bacillota</taxon>
        <taxon>Clostridia</taxon>
        <taxon>Eubacteriales</taxon>
        <taxon>Clostridiaceae</taxon>
        <taxon>Clostridium</taxon>
    </lineage>
</organism>
<keyword evidence="5" id="KW-0812">Transmembrane</keyword>
<keyword evidence="1 3" id="KW-0378">Hydrolase</keyword>
<dbReference type="Gene3D" id="3.30.379.10">
    <property type="entry name" value="Chitobiase/beta-hexosaminidase domain 2-like"/>
    <property type="match status" value="1"/>
</dbReference>
<evidence type="ECO:0000256" key="6">
    <source>
        <dbReference type="SAM" id="SignalP"/>
    </source>
</evidence>
<comment type="similarity">
    <text evidence="3">Belongs to the glycosyl hydrolase 84 family.</text>
</comment>
<feature type="domain" description="GH84" evidence="8">
    <location>
        <begin position="197"/>
        <end position="463"/>
    </location>
</feature>
<evidence type="ECO:0000259" key="8">
    <source>
        <dbReference type="PROSITE" id="PS52009"/>
    </source>
</evidence>
<evidence type="ECO:0000256" key="4">
    <source>
        <dbReference type="SAM" id="MobiDB-lite"/>
    </source>
</evidence>
<feature type="signal peptide" evidence="6">
    <location>
        <begin position="1"/>
        <end position="28"/>
    </location>
</feature>
<dbReference type="Gene3D" id="2.60.40.1180">
    <property type="entry name" value="Golgi alpha-mannosidase II"/>
    <property type="match status" value="1"/>
</dbReference>
<keyword evidence="10" id="KW-1185">Reference proteome</keyword>
<dbReference type="Pfam" id="PF07555">
    <property type="entry name" value="NAGidase"/>
    <property type="match status" value="1"/>
</dbReference>
<dbReference type="Gene3D" id="3.20.20.80">
    <property type="entry name" value="Glycosidases"/>
    <property type="match status" value="1"/>
</dbReference>
<dbReference type="PROSITE" id="PS52009">
    <property type="entry name" value="GH84"/>
    <property type="match status" value="1"/>
</dbReference>
<dbReference type="InterPro" id="IPR017853">
    <property type="entry name" value="GH"/>
</dbReference>
<dbReference type="Gene3D" id="1.20.58.460">
    <property type="entry name" value="Hyaluronidase post-catalytic domain-like"/>
    <property type="match status" value="1"/>
</dbReference>
<dbReference type="EMBL" id="JAIKTU010000013">
    <property type="protein sequence ID" value="MBY0756761.1"/>
    <property type="molecule type" value="Genomic_DNA"/>
</dbReference>
<dbReference type="Pfam" id="PF00754">
    <property type="entry name" value="F5_F8_type_C"/>
    <property type="match status" value="1"/>
</dbReference>
<dbReference type="SUPFAM" id="SSF51445">
    <property type="entry name" value="(Trans)glycosidases"/>
    <property type="match status" value="1"/>
</dbReference>
<feature type="chain" id="PRO_5047488397" evidence="6">
    <location>
        <begin position="29"/>
        <end position="1179"/>
    </location>
</feature>
<feature type="active site" description="Proton donor" evidence="3">
    <location>
        <position position="311"/>
    </location>
</feature>
<dbReference type="PANTHER" id="PTHR13170:SF16">
    <property type="entry name" value="PROTEIN O-GLCNACASE"/>
    <property type="match status" value="1"/>
</dbReference>
<dbReference type="InterPro" id="IPR051822">
    <property type="entry name" value="Glycosyl_Hydrolase_84"/>
</dbReference>
<reference evidence="9 10" key="1">
    <citation type="journal article" date="2021" name="Cell Host Microbe">
        <title>in vivo commensal control of Clostridioides difficile virulence.</title>
        <authorList>
            <person name="Girinathan B.P."/>
            <person name="Dibenedetto N."/>
            <person name="Worley J.N."/>
            <person name="Peltier J."/>
            <person name="Arrieta-Ortiz M.L."/>
            <person name="Rupa Christinal Immanuel S."/>
            <person name="Lavin R."/>
            <person name="Delaney M.L."/>
            <person name="Cummins C."/>
            <person name="Hoffmann M."/>
            <person name="Luo Y."/>
            <person name="Gonzalez-Escalona N."/>
            <person name="Allard M."/>
            <person name="Onderdonk A.B."/>
            <person name="Gerber G.K."/>
            <person name="Sonenshein A.L."/>
            <person name="Baliga N."/>
            <person name="Dupuy B."/>
            <person name="Bry L."/>
        </authorList>
    </citation>
    <scope>NUCLEOTIDE SEQUENCE [LARGE SCALE GENOMIC DNA]</scope>
    <source>
        <strain evidence="9 10">DSM 599</strain>
    </source>
</reference>
<protein>
    <submittedName>
        <fullName evidence="9">Beta-N-acetylglucosaminidase domain-containing protein</fullName>
    </submittedName>
</protein>
<feature type="domain" description="F5/8 type C" evidence="7">
    <location>
        <begin position="764"/>
        <end position="908"/>
    </location>
</feature>
<accession>A0ABS7L117</accession>
<dbReference type="PROSITE" id="PS50022">
    <property type="entry name" value="FA58C_3"/>
    <property type="match status" value="1"/>
</dbReference>
<dbReference type="SUPFAM" id="SSF49785">
    <property type="entry name" value="Galactose-binding domain-like"/>
    <property type="match status" value="1"/>
</dbReference>
<evidence type="ECO:0000256" key="5">
    <source>
        <dbReference type="SAM" id="Phobius"/>
    </source>
</evidence>
<dbReference type="Pfam" id="PF02838">
    <property type="entry name" value="Glyco_hydro_20b"/>
    <property type="match status" value="1"/>
</dbReference>
<sequence length="1179" mass="132369">MLRNKKKKALKIGVATTCFLSLGITTFATPLAYGMTATKEPVDIVNKKLDIYPLPQKIEYKSQEEFKLKGKVNIVVHGEQEKATLPRLKKSLDKHKISYEVTEKVDDKKANIILSSDKEHCDDCTEGIADKLGTLKKEEGYILSTSDDVNKNGIIKITGTDKDGVYYGVLTLDQILDQSTGSNKIAEVVISDNPEIKHRGFIEGFYGTPWSHEDRKSLMKDTSEYKMNTYIYAPKDDIYHRAEWKKLYPEDKAKEIAELAKAGTDNNLNFCWTIHPGATLQFTDEDYKAIINKFEQLYSLGVRQFGVLFDDTDDWSRGKLQAEWINRINKEFVKAKGDVAPMIVISARYNSAWGPNIDRYFKPFMQTLDKDIEVMWTGHATMSNVSKEVFEWPKTATGVDKDVAVWWNYPVNDYCDSKLLMAPMPNLNPDLDNVTGFFSNPMNQAEASKVALYSIADYTWNTNEFKYQKSWERSIEELVPEASEEFKRFASNISYLSDDGGASGPFIFDESVYLKEKIDSFKNAIQKGESIKKAATVLLNEFNTLKSDAKTLKSKLKNKNLLKEITPFLGAYEALSESGISAMKSIIAAEEGNIKEWITNTKVAKQKLDSMNNFTVDRIESEGAKEYIVDVGTKLLKPLVSDTIKKAEDMMSKTLNGDKSSKVISNVKDIQKVEVKTQAGKYSINDVSNIKMNKNDYIGFAIPKAMMLDKIELKSDNYDNIELQYSLNGIEWIKAETEVIDGVVTSKENVAATFIRVINTSDNSISQDIKKLEVTPIYKAKLSISENIGTHDGNNIENAIDGDMETKYWSNKPSAEGHHIKVDLGSVIPLYDIKSYFAVSDRMRNSEYEISVDGDNWTSLGELKYVEENGKMVAAINAEGKMARYIRIKANGSNTEGNSSYWVQLYEIEVNKTVQNEGNDYVELVTGNPKGEFKNLYDGDFSTAYSPESVKTGDNIVYKMSRVTDVQELMFLQDDKNISDAKVSIKGIDGKWIQVGKLDEEFKTFDVKKTILEVKLEFDSSKPLPKIYEIITKEGTVEAPKEVDKSKLKDLVSTTKKLDLSKYTDETAKVVKGALKEAEEILNDKDVNQEQVDKAVKSLQESIDKLVVKNDKENNGDTDKEEGPNTKPGDTTDKDDSNTESGGANNNKPIPDTGRNNLGFMAGAIGFILAGISVLKKRG</sequence>
<feature type="transmembrane region" description="Helical" evidence="5">
    <location>
        <begin position="1158"/>
        <end position="1175"/>
    </location>
</feature>
<evidence type="ECO:0000256" key="2">
    <source>
        <dbReference type="ARBA" id="ARBA00023295"/>
    </source>
</evidence>
<dbReference type="InterPro" id="IPR015882">
    <property type="entry name" value="HEX_bac_N"/>
</dbReference>
<evidence type="ECO:0000256" key="3">
    <source>
        <dbReference type="PROSITE-ProRule" id="PRU01353"/>
    </source>
</evidence>
<evidence type="ECO:0000313" key="10">
    <source>
        <dbReference type="Proteomes" id="UP001299068"/>
    </source>
</evidence>
<dbReference type="Gene3D" id="1.20.1270.90">
    <property type="entry name" value="AF1782-like"/>
    <property type="match status" value="1"/>
</dbReference>
<dbReference type="Proteomes" id="UP001299068">
    <property type="component" value="Unassembled WGS sequence"/>
</dbReference>
<keyword evidence="6" id="KW-0732">Signal</keyword>
<feature type="compositionally biased region" description="Polar residues" evidence="4">
    <location>
        <begin position="1139"/>
        <end position="1148"/>
    </location>
</feature>
<dbReference type="PANTHER" id="PTHR13170">
    <property type="entry name" value="O-GLCNACASE"/>
    <property type="match status" value="1"/>
</dbReference>
<dbReference type="InterPro" id="IPR013780">
    <property type="entry name" value="Glyco_hydro_b"/>
</dbReference>